<reference evidence="1" key="1">
    <citation type="submission" date="2016-10" db="EMBL/GenBank/DDBJ databases">
        <authorList>
            <person name="de Groot N.N."/>
        </authorList>
    </citation>
    <scope>NUCLEOTIDE SEQUENCE</scope>
</reference>
<proteinExistence type="predicted"/>
<name>A0A1W1BAC9_9ZZZZ</name>
<gene>
    <name evidence="1" type="ORF">MNB_SV-6-1784</name>
</gene>
<sequence length="92" mass="10206">MKKVLVGGLFLILLSSAGFAKDVLEKFSTNGKTYEIYVGYGHSVYVTYGGSSDTGYVKGSNSDCQWKRYGSCKSYSSMISDIKYKVANHKYK</sequence>
<dbReference type="AlphaFoldDB" id="A0A1W1BAC9"/>
<protein>
    <submittedName>
        <fullName evidence="1">Uncharacterized protein</fullName>
    </submittedName>
</protein>
<accession>A0A1W1BAC9</accession>
<evidence type="ECO:0000313" key="1">
    <source>
        <dbReference type="EMBL" id="SFV50484.1"/>
    </source>
</evidence>
<dbReference type="EMBL" id="FPHC01000013">
    <property type="protein sequence ID" value="SFV50484.1"/>
    <property type="molecule type" value="Genomic_DNA"/>
</dbReference>
<organism evidence="1">
    <name type="scientific">hydrothermal vent metagenome</name>
    <dbReference type="NCBI Taxonomy" id="652676"/>
    <lineage>
        <taxon>unclassified sequences</taxon>
        <taxon>metagenomes</taxon>
        <taxon>ecological metagenomes</taxon>
    </lineage>
</organism>